<dbReference type="PANTHER" id="PTHR33452">
    <property type="entry name" value="OXIDOREDUCTASE CATD-RELATED"/>
    <property type="match status" value="1"/>
</dbReference>
<reference evidence="8" key="1">
    <citation type="journal article" date="2014" name="Int. J. Syst. Evol. Microbiol.">
        <title>Complete genome sequence of Corynebacterium casei LMG S-19264T (=DSM 44701T), isolated from a smear-ripened cheese.</title>
        <authorList>
            <consortium name="US DOE Joint Genome Institute (JGI-PGF)"/>
            <person name="Walter F."/>
            <person name="Albersmeier A."/>
            <person name="Kalinowski J."/>
            <person name="Ruckert C."/>
        </authorList>
    </citation>
    <scope>NUCLEOTIDE SEQUENCE</scope>
    <source>
        <strain evidence="8">CGMCC 4.5737</strain>
    </source>
</reference>
<feature type="transmembrane region" description="Helical" evidence="7">
    <location>
        <begin position="99"/>
        <end position="119"/>
    </location>
</feature>
<dbReference type="InterPro" id="IPR051907">
    <property type="entry name" value="DoxX-like_oxidoreductase"/>
</dbReference>
<dbReference type="EMBL" id="BMMK01000005">
    <property type="protein sequence ID" value="GGM46073.1"/>
    <property type="molecule type" value="Genomic_DNA"/>
</dbReference>
<dbReference type="AlphaFoldDB" id="A0A8J3FT49"/>
<accession>A0A8J3FT49</accession>
<protein>
    <submittedName>
        <fullName evidence="8">Putative membrane protein</fullName>
    </submittedName>
</protein>
<name>A0A8J3FT49_9PSEU</name>
<proteinExistence type="inferred from homology"/>
<keyword evidence="3" id="KW-1003">Cell membrane</keyword>
<evidence type="ECO:0000313" key="9">
    <source>
        <dbReference type="Proteomes" id="UP000637578"/>
    </source>
</evidence>
<evidence type="ECO:0000256" key="3">
    <source>
        <dbReference type="ARBA" id="ARBA00022475"/>
    </source>
</evidence>
<dbReference type="Proteomes" id="UP000637578">
    <property type="component" value="Unassembled WGS sequence"/>
</dbReference>
<comment type="caution">
    <text evidence="8">The sequence shown here is derived from an EMBL/GenBank/DDBJ whole genome shotgun (WGS) entry which is preliminary data.</text>
</comment>
<keyword evidence="6 7" id="KW-0472">Membrane</keyword>
<keyword evidence="5 7" id="KW-1133">Transmembrane helix</keyword>
<evidence type="ECO:0000256" key="2">
    <source>
        <dbReference type="ARBA" id="ARBA00006679"/>
    </source>
</evidence>
<evidence type="ECO:0000256" key="7">
    <source>
        <dbReference type="SAM" id="Phobius"/>
    </source>
</evidence>
<evidence type="ECO:0000256" key="6">
    <source>
        <dbReference type="ARBA" id="ARBA00023136"/>
    </source>
</evidence>
<organism evidence="8 9">
    <name type="scientific">Longimycelium tulufanense</name>
    <dbReference type="NCBI Taxonomy" id="907463"/>
    <lineage>
        <taxon>Bacteria</taxon>
        <taxon>Bacillati</taxon>
        <taxon>Actinomycetota</taxon>
        <taxon>Actinomycetes</taxon>
        <taxon>Pseudonocardiales</taxon>
        <taxon>Pseudonocardiaceae</taxon>
        <taxon>Longimycelium</taxon>
    </lineage>
</organism>
<evidence type="ECO:0000256" key="1">
    <source>
        <dbReference type="ARBA" id="ARBA00004651"/>
    </source>
</evidence>
<dbReference type="InterPro" id="IPR032808">
    <property type="entry name" value="DoxX"/>
</dbReference>
<dbReference type="PANTHER" id="PTHR33452:SF1">
    <property type="entry name" value="INNER MEMBRANE PROTEIN YPHA-RELATED"/>
    <property type="match status" value="1"/>
</dbReference>
<dbReference type="RefSeq" id="WP_189055531.1">
    <property type="nucleotide sequence ID" value="NZ_BMMK01000005.1"/>
</dbReference>
<sequence>MRPQTNTGSEVCCAVNRPQTLLGADGPRSLVLVRLAIGAVFLSEGVQKFLFPARLAEGRFARIGIPVPEFFGPLAAVAETACGALLLLGLLTRLAALPLLVDMVLALALTKVPILWGGSGDKPKAHGWWDMAHEARTDWAMLLGLAFLLATGPGRWSLDAVLTRRSIATDR</sequence>
<reference evidence="8" key="2">
    <citation type="submission" date="2020-09" db="EMBL/GenBank/DDBJ databases">
        <authorList>
            <person name="Sun Q."/>
            <person name="Zhou Y."/>
        </authorList>
    </citation>
    <scope>NUCLEOTIDE SEQUENCE</scope>
    <source>
        <strain evidence="8">CGMCC 4.5737</strain>
    </source>
</reference>
<comment type="subcellular location">
    <subcellularLocation>
        <location evidence="1">Cell membrane</location>
        <topology evidence="1">Multi-pass membrane protein</topology>
    </subcellularLocation>
</comment>
<comment type="similarity">
    <text evidence="2">Belongs to the DoxX family.</text>
</comment>
<dbReference type="Pfam" id="PF07681">
    <property type="entry name" value="DoxX"/>
    <property type="match status" value="1"/>
</dbReference>
<evidence type="ECO:0000256" key="4">
    <source>
        <dbReference type="ARBA" id="ARBA00022692"/>
    </source>
</evidence>
<dbReference type="GO" id="GO:0005886">
    <property type="term" value="C:plasma membrane"/>
    <property type="evidence" value="ECO:0007669"/>
    <property type="project" value="UniProtKB-SubCell"/>
</dbReference>
<keyword evidence="4 7" id="KW-0812">Transmembrane</keyword>
<feature type="transmembrane region" description="Helical" evidence="7">
    <location>
        <begin position="70"/>
        <end position="92"/>
    </location>
</feature>
<gene>
    <name evidence="8" type="ORF">GCM10012275_16340</name>
</gene>
<evidence type="ECO:0000256" key="5">
    <source>
        <dbReference type="ARBA" id="ARBA00022989"/>
    </source>
</evidence>
<feature type="transmembrane region" description="Helical" evidence="7">
    <location>
        <begin position="139"/>
        <end position="158"/>
    </location>
</feature>
<evidence type="ECO:0000313" key="8">
    <source>
        <dbReference type="EMBL" id="GGM46073.1"/>
    </source>
</evidence>
<keyword evidence="9" id="KW-1185">Reference proteome</keyword>